<proteinExistence type="predicted"/>
<dbReference type="SUPFAM" id="SSF51430">
    <property type="entry name" value="NAD(P)-linked oxidoreductase"/>
    <property type="match status" value="1"/>
</dbReference>
<protein>
    <submittedName>
        <fullName evidence="2">Aldo/keto reductase</fullName>
    </submittedName>
</protein>
<dbReference type="Pfam" id="PF00248">
    <property type="entry name" value="Aldo_ket_red"/>
    <property type="match status" value="1"/>
</dbReference>
<comment type="caution">
    <text evidence="2">The sequence shown here is derived from an EMBL/GenBank/DDBJ whole genome shotgun (WGS) entry which is preliminary data.</text>
</comment>
<reference evidence="2 3" key="1">
    <citation type="submission" date="2022-05" db="EMBL/GenBank/DDBJ databases">
        <title>Genome Sequencing of Bee-Associated Microbes.</title>
        <authorList>
            <person name="Dunlap C."/>
        </authorList>
    </citation>
    <scope>NUCLEOTIDE SEQUENCE [LARGE SCALE GENOMIC DNA]</scope>
    <source>
        <strain evidence="2 3">NRRL B-14421</strain>
    </source>
</reference>
<accession>A0ABT4GMA7</accession>
<evidence type="ECO:0000313" key="3">
    <source>
        <dbReference type="Proteomes" id="UP001527099"/>
    </source>
</evidence>
<dbReference type="InterPro" id="IPR036812">
    <property type="entry name" value="NAD(P)_OxRdtase_dom_sf"/>
</dbReference>
<evidence type="ECO:0000259" key="1">
    <source>
        <dbReference type="Pfam" id="PF00248"/>
    </source>
</evidence>
<name>A0ABT4GMA7_9BACL</name>
<dbReference type="InterPro" id="IPR020471">
    <property type="entry name" value="AKR"/>
</dbReference>
<dbReference type="EMBL" id="JAMDMX010000138">
    <property type="protein sequence ID" value="MCY9697342.1"/>
    <property type="molecule type" value="Genomic_DNA"/>
</dbReference>
<keyword evidence="3" id="KW-1185">Reference proteome</keyword>
<organism evidence="2 3">
    <name type="scientific">Paenibacillus alginolyticus</name>
    <dbReference type="NCBI Taxonomy" id="59839"/>
    <lineage>
        <taxon>Bacteria</taxon>
        <taxon>Bacillati</taxon>
        <taxon>Bacillota</taxon>
        <taxon>Bacilli</taxon>
        <taxon>Bacillales</taxon>
        <taxon>Paenibacillaceae</taxon>
        <taxon>Paenibacillus</taxon>
    </lineage>
</organism>
<dbReference type="Gene3D" id="3.20.20.100">
    <property type="entry name" value="NADP-dependent oxidoreductase domain"/>
    <property type="match status" value="1"/>
</dbReference>
<dbReference type="PANTHER" id="PTHR42686:SF1">
    <property type="entry name" value="GH17980P-RELATED"/>
    <property type="match status" value="1"/>
</dbReference>
<feature type="domain" description="NADP-dependent oxidoreductase" evidence="1">
    <location>
        <begin position="16"/>
        <end position="293"/>
    </location>
</feature>
<sequence length="311" mass="35318">MKTRHLGKTGLQVPVLGFGTSPLGSMFSEVDEQDGIRTVHEVLDLSINFIDTAPLYGPLKAEIILGKALKDVPRDSYLLSTKAGRYKWTEYDFTSEGIVLSLEESLQRLNTDYVDIFQLHDIEYTSLEEVAEICIPTLQRLKQQGKIRFYGVTGFPMKTFRYILENAEIDTMLSYCHYSLNNTTLLDLLPLVKEKNVGLMSASPLSMGLLSKKGVPFWHPADEEIKELASKAIRFCEERGENLEKLALQFSVQNEQIPVTLVGSTNPKNIRRNIAWIEEPINDDLLKQVQEILKPIHNRCWSSGRPENDDI</sequence>
<dbReference type="InterPro" id="IPR044479">
    <property type="entry name" value="LGALDH-like"/>
</dbReference>
<dbReference type="CDD" id="cd19163">
    <property type="entry name" value="AKR_galDH"/>
    <property type="match status" value="1"/>
</dbReference>
<dbReference type="InterPro" id="IPR023210">
    <property type="entry name" value="NADP_OxRdtase_dom"/>
</dbReference>
<dbReference type="PANTHER" id="PTHR42686">
    <property type="entry name" value="GH17980P-RELATED"/>
    <property type="match status" value="1"/>
</dbReference>
<dbReference type="RefSeq" id="WP_268618120.1">
    <property type="nucleotide sequence ID" value="NZ_JAMDMX010000138.1"/>
</dbReference>
<evidence type="ECO:0000313" key="2">
    <source>
        <dbReference type="EMBL" id="MCY9697342.1"/>
    </source>
</evidence>
<dbReference type="Proteomes" id="UP001527099">
    <property type="component" value="Unassembled WGS sequence"/>
</dbReference>
<gene>
    <name evidence="2" type="ORF">M5X19_31450</name>
</gene>